<dbReference type="PANTHER" id="PTHR42194:SF1">
    <property type="entry name" value="UPF0276 PROTEIN HI_1600"/>
    <property type="match status" value="1"/>
</dbReference>
<dbReference type="AlphaFoldDB" id="A0A9X3EHI0"/>
<protein>
    <submittedName>
        <fullName evidence="1">DUF692 domain-containing protein</fullName>
    </submittedName>
</protein>
<evidence type="ECO:0000313" key="2">
    <source>
        <dbReference type="Proteomes" id="UP001150830"/>
    </source>
</evidence>
<keyword evidence="2" id="KW-1185">Reference proteome</keyword>
<dbReference type="EMBL" id="JAPNOA010000056">
    <property type="protein sequence ID" value="MCY0966805.1"/>
    <property type="molecule type" value="Genomic_DNA"/>
</dbReference>
<accession>A0A9X3EHI0</accession>
<dbReference type="InterPro" id="IPR007801">
    <property type="entry name" value="MbnB/TglH/ChrH"/>
</dbReference>
<evidence type="ECO:0000313" key="1">
    <source>
        <dbReference type="EMBL" id="MCY0966805.1"/>
    </source>
</evidence>
<dbReference type="Pfam" id="PF05114">
    <property type="entry name" value="MbnB_TglH_ChrH"/>
    <property type="match status" value="1"/>
</dbReference>
<comment type="caution">
    <text evidence="1">The sequence shown here is derived from an EMBL/GenBank/DDBJ whole genome shotgun (WGS) entry which is preliminary data.</text>
</comment>
<dbReference type="SUPFAM" id="SSF51658">
    <property type="entry name" value="Xylose isomerase-like"/>
    <property type="match status" value="1"/>
</dbReference>
<dbReference type="NCBIfam" id="NF003818">
    <property type="entry name" value="PRK05409.1"/>
    <property type="match status" value="1"/>
</dbReference>
<sequence length="283" mass="31843">MNFPVMGAGLGLRRGLLNELESQVLTSTDPAPFDFLELTPENWIGVGGRNARRLRAFTERFPTTCHGLSLSLGSPDPLDESLVLAVRDFMQEHDVRMYSEHLSFCSAGGHLYDLMPIPYTPEAARYVAERIVRVQDLLGRRLVIENVSTYAEPGKQMDEADFVREVLTLADCDLLLDVNNVYVNCHNHGGDPRAWIATMPTARIAGMHIAGHYQESPQILIDTHGRPVKEDVWHLLEYAYQTHGVIPTLLERDFNFPPLRELLDEVSHIRNIQHKVSVGGGHE</sequence>
<dbReference type="RefSeq" id="WP_283175001.1">
    <property type="nucleotide sequence ID" value="NZ_JAPNOA010000056.1"/>
</dbReference>
<name>A0A9X3EHI0_9GAMM</name>
<proteinExistence type="predicted"/>
<dbReference type="Gene3D" id="3.20.20.150">
    <property type="entry name" value="Divalent-metal-dependent TIM barrel enzymes"/>
    <property type="match status" value="1"/>
</dbReference>
<reference evidence="1" key="1">
    <citation type="submission" date="2022-11" db="EMBL/GenBank/DDBJ databases">
        <title>Parathalassolutuus dongxingensis gen. nov., sp. nov., a novel member of family Oceanospirillaceae isolated from a coastal shrimp pond in Guangxi, China.</title>
        <authorList>
            <person name="Chen H."/>
        </authorList>
    </citation>
    <scope>NUCLEOTIDE SEQUENCE</scope>
    <source>
        <strain evidence="1">G-43</strain>
    </source>
</reference>
<dbReference type="Proteomes" id="UP001150830">
    <property type="component" value="Unassembled WGS sequence"/>
</dbReference>
<organism evidence="1 2">
    <name type="scientific">Parathalassolituus penaei</name>
    <dbReference type="NCBI Taxonomy" id="2997323"/>
    <lineage>
        <taxon>Bacteria</taxon>
        <taxon>Pseudomonadati</taxon>
        <taxon>Pseudomonadota</taxon>
        <taxon>Gammaproteobacteria</taxon>
        <taxon>Oceanospirillales</taxon>
        <taxon>Oceanospirillaceae</taxon>
        <taxon>Parathalassolituus</taxon>
    </lineage>
</organism>
<gene>
    <name evidence="1" type="ORF">OUO13_16615</name>
</gene>
<dbReference type="PANTHER" id="PTHR42194">
    <property type="entry name" value="UPF0276 PROTEIN HI_1600"/>
    <property type="match status" value="1"/>
</dbReference>
<dbReference type="InterPro" id="IPR036237">
    <property type="entry name" value="Xyl_isomerase-like_sf"/>
</dbReference>